<dbReference type="PROSITE" id="PS52039">
    <property type="entry name" value="TOPO_IA_2"/>
    <property type="match status" value="1"/>
</dbReference>
<evidence type="ECO:0000259" key="2">
    <source>
        <dbReference type="PROSITE" id="PS52039"/>
    </source>
</evidence>
<dbReference type="Proteomes" id="UP000267794">
    <property type="component" value="Chromosome"/>
</dbReference>
<dbReference type="RefSeq" id="WP_162922104.1">
    <property type="nucleotide sequence ID" value="NZ_CP017982.1"/>
</dbReference>
<reference evidence="3 4" key="1">
    <citation type="submission" date="2016-10" db="EMBL/GenBank/DDBJ databases">
        <title>Complete genomic sequencing of Lactobacillus helveticus LH99 and comparative genome analysis.</title>
        <authorList>
            <person name="Li N."/>
            <person name="You C."/>
            <person name="Liu Z."/>
        </authorList>
    </citation>
    <scope>NUCLEOTIDE SEQUENCE [LARGE SCALE GENOMIC DNA]</scope>
    <source>
        <strain evidence="3 4">LH99</strain>
    </source>
</reference>
<evidence type="ECO:0000313" key="3">
    <source>
        <dbReference type="EMBL" id="AYE61495.1"/>
    </source>
</evidence>
<dbReference type="GO" id="GO:0003917">
    <property type="term" value="F:DNA topoisomerase type I (single strand cut, ATP-independent) activity"/>
    <property type="evidence" value="ECO:0007669"/>
    <property type="project" value="InterPro"/>
</dbReference>
<dbReference type="PANTHER" id="PTHR11390">
    <property type="entry name" value="PROKARYOTIC DNA TOPOISOMERASE"/>
    <property type="match status" value="1"/>
</dbReference>
<dbReference type="Gene3D" id="3.40.50.140">
    <property type="match status" value="1"/>
</dbReference>
<dbReference type="InterPro" id="IPR013824">
    <property type="entry name" value="Topo_IA_cen_sub1"/>
</dbReference>
<organism evidence="3 4">
    <name type="scientific">Lactobacillus helveticus</name>
    <name type="common">Lactobacillus suntoryeus</name>
    <dbReference type="NCBI Taxonomy" id="1587"/>
    <lineage>
        <taxon>Bacteria</taxon>
        <taxon>Bacillati</taxon>
        <taxon>Bacillota</taxon>
        <taxon>Bacilli</taxon>
        <taxon>Lactobacillales</taxon>
        <taxon>Lactobacillaceae</taxon>
        <taxon>Lactobacillus</taxon>
    </lineage>
</organism>
<proteinExistence type="predicted"/>
<dbReference type="GO" id="GO:0006281">
    <property type="term" value="P:DNA repair"/>
    <property type="evidence" value="ECO:0007669"/>
    <property type="project" value="TreeGrafter"/>
</dbReference>
<dbReference type="InterPro" id="IPR013826">
    <property type="entry name" value="Topo_IA_cen_sub3"/>
</dbReference>
<evidence type="ECO:0000256" key="1">
    <source>
        <dbReference type="ARBA" id="ARBA00023235"/>
    </source>
</evidence>
<protein>
    <submittedName>
        <fullName evidence="3">DNA topoisomerase</fullName>
    </submittedName>
</protein>
<evidence type="ECO:0000313" key="4">
    <source>
        <dbReference type="Proteomes" id="UP000267794"/>
    </source>
</evidence>
<feature type="domain" description="Topo IA-type catalytic" evidence="2">
    <location>
        <begin position="166"/>
        <end position="470"/>
    </location>
</feature>
<dbReference type="InterPro" id="IPR013497">
    <property type="entry name" value="Topo_IA_cen"/>
</dbReference>
<dbReference type="InterPro" id="IPR023405">
    <property type="entry name" value="Topo_IA_core_domain"/>
</dbReference>
<dbReference type="AlphaFoldDB" id="A0A386RE22"/>
<dbReference type="GO" id="GO:0006310">
    <property type="term" value="P:DNA recombination"/>
    <property type="evidence" value="ECO:0007669"/>
    <property type="project" value="TreeGrafter"/>
</dbReference>
<name>A0A386RE22_LACHE</name>
<dbReference type="PRINTS" id="PR00417">
    <property type="entry name" value="PRTPISMRASEI"/>
</dbReference>
<dbReference type="SUPFAM" id="SSF56712">
    <property type="entry name" value="Prokaryotic type I DNA topoisomerase"/>
    <property type="match status" value="1"/>
</dbReference>
<dbReference type="InterPro" id="IPR000380">
    <property type="entry name" value="Topo_IA"/>
</dbReference>
<dbReference type="InterPro" id="IPR006171">
    <property type="entry name" value="TOPRIM_dom"/>
</dbReference>
<dbReference type="CDD" id="cd01028">
    <property type="entry name" value="TOPRIM_TopoIA"/>
    <property type="match status" value="1"/>
</dbReference>
<dbReference type="Gene3D" id="1.10.290.10">
    <property type="entry name" value="Topoisomerase I, domain 4"/>
    <property type="match status" value="1"/>
</dbReference>
<keyword evidence="1 3" id="KW-0413">Isomerase</keyword>
<dbReference type="Pfam" id="PF01751">
    <property type="entry name" value="Toprim"/>
    <property type="match status" value="1"/>
</dbReference>
<gene>
    <name evidence="3" type="ORF">BC335_1011</name>
</gene>
<dbReference type="GO" id="GO:0006265">
    <property type="term" value="P:DNA topological change"/>
    <property type="evidence" value="ECO:0007669"/>
    <property type="project" value="InterPro"/>
</dbReference>
<dbReference type="InterPro" id="IPR013825">
    <property type="entry name" value="Topo_IA_cen_sub2"/>
</dbReference>
<accession>A0A386RE22</accession>
<dbReference type="Gene3D" id="2.70.20.10">
    <property type="entry name" value="Topoisomerase I, domain 3"/>
    <property type="match status" value="1"/>
</dbReference>
<dbReference type="GO" id="GO:0043597">
    <property type="term" value="C:cytoplasmic replication fork"/>
    <property type="evidence" value="ECO:0007669"/>
    <property type="project" value="TreeGrafter"/>
</dbReference>
<dbReference type="Pfam" id="PF01131">
    <property type="entry name" value="Topoisom_bac"/>
    <property type="match status" value="1"/>
</dbReference>
<dbReference type="PANTHER" id="PTHR11390:SF21">
    <property type="entry name" value="DNA TOPOISOMERASE 3-ALPHA"/>
    <property type="match status" value="1"/>
</dbReference>
<sequence length="470" mass="54474">MTNLLIINEKPSQFQTFKQALGGEKGTYKGFNYTLCHSYGHLFELKEPAELVSAEKKARYSNWNDLSCYPWDYQDFKWKKRLKKGKTAEDSTFYKKAFGAIKQKLPGHDVIVIATDTDTSGEGDLLAWEIIEATGWQGKVFRLNFDDSIPSIQRSFNIMTDVSNKMQNGDYLESTGREQFEMLTMQLSRIAKIVAYQANYKPNIQRIGRLKSVIVDLIYQRTRARDEYVKKPHYEVKYKDQSDNIFSRKFTDEATFRHSNKTAANQELSTYSNNSVIIDKKEIKKQEPSSLPDLGQVGILVGKHGFKDKEILDTYQSMYDKRIVSYPRTETNKIDEDQFAELLPLVDKIARIVGVDPKLLTHRTLRKKFKTEHAEHGANRPWYNVPKSLDEIRNQYGECGVAIYKEVSRAFLAILCDDYVYEKQTAHLQNHPEFKSSINIPKELNYKLVFNEEELNEEKEKGRAPKGFPL</sequence>
<dbReference type="Gene3D" id="1.10.460.10">
    <property type="entry name" value="Topoisomerase I, domain 2"/>
    <property type="match status" value="1"/>
</dbReference>
<dbReference type="EMBL" id="CP017982">
    <property type="protein sequence ID" value="AYE61495.1"/>
    <property type="molecule type" value="Genomic_DNA"/>
</dbReference>
<dbReference type="GO" id="GO:0003677">
    <property type="term" value="F:DNA binding"/>
    <property type="evidence" value="ECO:0007669"/>
    <property type="project" value="InterPro"/>
</dbReference>